<evidence type="ECO:0000256" key="1">
    <source>
        <dbReference type="PROSITE-ProRule" id="PRU00175"/>
    </source>
</evidence>
<organism evidence="3 4">
    <name type="scientific">Chytriomyces confervae</name>
    <dbReference type="NCBI Taxonomy" id="246404"/>
    <lineage>
        <taxon>Eukaryota</taxon>
        <taxon>Fungi</taxon>
        <taxon>Fungi incertae sedis</taxon>
        <taxon>Chytridiomycota</taxon>
        <taxon>Chytridiomycota incertae sedis</taxon>
        <taxon>Chytridiomycetes</taxon>
        <taxon>Chytridiales</taxon>
        <taxon>Chytriomycetaceae</taxon>
        <taxon>Chytriomyces</taxon>
    </lineage>
</organism>
<keyword evidence="4" id="KW-1185">Reference proteome</keyword>
<keyword evidence="1" id="KW-0479">Metal-binding</keyword>
<dbReference type="GO" id="GO:0005634">
    <property type="term" value="C:nucleus"/>
    <property type="evidence" value="ECO:0007669"/>
    <property type="project" value="TreeGrafter"/>
</dbReference>
<sequence length="218" mass="24085">MECLICLGELAHSDSSKGGFHACSTCFKVFHMPCIREWASSAVAHKTVAGVDSANPNSFRCPGCQCPQAVQSLDNERCFCGKQPFEAVQFNPSIDSVFAFNSCGNTCGRVRNTVQDSVSDSFEQCPHPCTAVCHMVRALCIQIVSLRETDLSNAMWLVRAKENLRFSLRKTAFVWRAFFAMPAIAHRVLSSFKVHAFADAPTRIGYVAQEYGPTRMAK</sequence>
<evidence type="ECO:0000313" key="4">
    <source>
        <dbReference type="Proteomes" id="UP000320333"/>
    </source>
</evidence>
<dbReference type="PANTHER" id="PTHR12360:SF12">
    <property type="entry name" value="TRANSCRIPTIONAL REPRESSOR NF-X1"/>
    <property type="match status" value="1"/>
</dbReference>
<feature type="domain" description="RING-type" evidence="2">
    <location>
        <begin position="3"/>
        <end position="65"/>
    </location>
</feature>
<dbReference type="OrthoDB" id="6512771at2759"/>
<name>A0A507FQE1_9FUNG</name>
<dbReference type="InterPro" id="IPR001841">
    <property type="entry name" value="Znf_RING"/>
</dbReference>
<dbReference type="GO" id="GO:0000977">
    <property type="term" value="F:RNA polymerase II transcription regulatory region sequence-specific DNA binding"/>
    <property type="evidence" value="ECO:0007669"/>
    <property type="project" value="TreeGrafter"/>
</dbReference>
<evidence type="ECO:0000259" key="2">
    <source>
        <dbReference type="PROSITE" id="PS50089"/>
    </source>
</evidence>
<dbReference type="AlphaFoldDB" id="A0A507FQE1"/>
<dbReference type="EMBL" id="QEAP01000001">
    <property type="protein sequence ID" value="TPX78641.1"/>
    <property type="molecule type" value="Genomic_DNA"/>
</dbReference>
<dbReference type="PROSITE" id="PS50089">
    <property type="entry name" value="ZF_RING_2"/>
    <property type="match status" value="1"/>
</dbReference>
<proteinExistence type="predicted"/>
<dbReference type="PANTHER" id="PTHR12360">
    <property type="entry name" value="NUCLEAR TRANSCRIPTION FACTOR, X-BOX BINDING 1 NFX1"/>
    <property type="match status" value="1"/>
</dbReference>
<accession>A0A507FQE1</accession>
<protein>
    <recommendedName>
        <fullName evidence="2">RING-type domain-containing protein</fullName>
    </recommendedName>
</protein>
<evidence type="ECO:0000313" key="3">
    <source>
        <dbReference type="EMBL" id="TPX78641.1"/>
    </source>
</evidence>
<dbReference type="InterPro" id="IPR013083">
    <property type="entry name" value="Znf_RING/FYVE/PHD"/>
</dbReference>
<comment type="caution">
    <text evidence="3">The sequence shown here is derived from an EMBL/GenBank/DDBJ whole genome shotgun (WGS) entry which is preliminary data.</text>
</comment>
<dbReference type="STRING" id="246404.A0A507FQE1"/>
<keyword evidence="1" id="KW-0863">Zinc-finger</keyword>
<gene>
    <name evidence="3" type="ORF">CcCBS67573_g00059</name>
</gene>
<dbReference type="Proteomes" id="UP000320333">
    <property type="component" value="Unassembled WGS sequence"/>
</dbReference>
<dbReference type="Gene3D" id="3.30.40.10">
    <property type="entry name" value="Zinc/RING finger domain, C3HC4 (zinc finger)"/>
    <property type="match status" value="1"/>
</dbReference>
<keyword evidence="1" id="KW-0862">Zinc</keyword>
<reference evidence="3 4" key="1">
    <citation type="journal article" date="2019" name="Sci. Rep.">
        <title>Comparative genomics of chytrid fungi reveal insights into the obligate biotrophic and pathogenic lifestyle of Synchytrium endobioticum.</title>
        <authorList>
            <person name="van de Vossenberg B.T.L.H."/>
            <person name="Warris S."/>
            <person name="Nguyen H.D.T."/>
            <person name="van Gent-Pelzer M.P.E."/>
            <person name="Joly D.L."/>
            <person name="van de Geest H.C."/>
            <person name="Bonants P.J.M."/>
            <person name="Smith D.S."/>
            <person name="Levesque C.A."/>
            <person name="van der Lee T.A.J."/>
        </authorList>
    </citation>
    <scope>NUCLEOTIDE SEQUENCE [LARGE SCALE GENOMIC DNA]</scope>
    <source>
        <strain evidence="3 4">CBS 675.73</strain>
    </source>
</reference>
<dbReference type="GO" id="GO:0000981">
    <property type="term" value="F:DNA-binding transcription factor activity, RNA polymerase II-specific"/>
    <property type="evidence" value="ECO:0007669"/>
    <property type="project" value="TreeGrafter"/>
</dbReference>
<dbReference type="InterPro" id="IPR034078">
    <property type="entry name" value="NFX1_fam"/>
</dbReference>
<dbReference type="GO" id="GO:0008270">
    <property type="term" value="F:zinc ion binding"/>
    <property type="evidence" value="ECO:0007669"/>
    <property type="project" value="UniProtKB-KW"/>
</dbReference>